<name>A0A5N6RHR3_9ROSI</name>
<keyword evidence="4" id="KW-0732">Signal</keyword>
<dbReference type="InterPro" id="IPR036312">
    <property type="entry name" value="Bifun_inhib/LTP/seed_sf"/>
</dbReference>
<evidence type="ECO:0000259" key="5">
    <source>
        <dbReference type="SMART" id="SM00499"/>
    </source>
</evidence>
<dbReference type="Pfam" id="PF00234">
    <property type="entry name" value="Tryp_alpha_amyl"/>
    <property type="match status" value="1"/>
</dbReference>
<dbReference type="PRINTS" id="PR00382">
    <property type="entry name" value="LIPIDTRNSFER"/>
</dbReference>
<comment type="similarity">
    <text evidence="1 3">Belongs to the plant LTP family.</text>
</comment>
<keyword evidence="7" id="KW-1185">Reference proteome</keyword>
<accession>A0A5N6RHR3</accession>
<comment type="function">
    <text evidence="3">Plant non-specific lipid-transfer proteins transfer phospholipids as well as galactolipids across membranes. May play a role in wax or cutin deposition in the cell walls of expanding epidermal cells and certain secretory tissues.</text>
</comment>
<dbReference type="PANTHER" id="PTHR33076">
    <property type="entry name" value="NON-SPECIFIC LIPID-TRANSFER PROTEIN 2-RELATED"/>
    <property type="match status" value="1"/>
</dbReference>
<evidence type="ECO:0000256" key="4">
    <source>
        <dbReference type="SAM" id="SignalP"/>
    </source>
</evidence>
<keyword evidence="3" id="KW-0446">Lipid-binding</keyword>
<dbReference type="InterPro" id="IPR016140">
    <property type="entry name" value="Bifunc_inhib/LTP/seed_store"/>
</dbReference>
<evidence type="ECO:0000256" key="2">
    <source>
        <dbReference type="ARBA" id="ARBA00023157"/>
    </source>
</evidence>
<protein>
    <recommendedName>
        <fullName evidence="3">Non-specific lipid-transfer protein</fullName>
    </recommendedName>
</protein>
<gene>
    <name evidence="6" type="ORF">FH972_017038</name>
</gene>
<keyword evidence="2" id="KW-1015">Disulfide bond</keyword>
<dbReference type="EMBL" id="CM017327">
    <property type="protein sequence ID" value="KAE8099022.1"/>
    <property type="molecule type" value="Genomic_DNA"/>
</dbReference>
<proteinExistence type="inferred from homology"/>
<dbReference type="Gene3D" id="1.10.110.10">
    <property type="entry name" value="Plant lipid-transfer and hydrophobic proteins"/>
    <property type="match status" value="1"/>
</dbReference>
<organism evidence="6 7">
    <name type="scientific">Carpinus fangiana</name>
    <dbReference type="NCBI Taxonomy" id="176857"/>
    <lineage>
        <taxon>Eukaryota</taxon>
        <taxon>Viridiplantae</taxon>
        <taxon>Streptophyta</taxon>
        <taxon>Embryophyta</taxon>
        <taxon>Tracheophyta</taxon>
        <taxon>Spermatophyta</taxon>
        <taxon>Magnoliopsida</taxon>
        <taxon>eudicotyledons</taxon>
        <taxon>Gunneridae</taxon>
        <taxon>Pentapetalae</taxon>
        <taxon>rosids</taxon>
        <taxon>fabids</taxon>
        <taxon>Fagales</taxon>
        <taxon>Betulaceae</taxon>
        <taxon>Carpinus</taxon>
    </lineage>
</organism>
<keyword evidence="3" id="KW-0813">Transport</keyword>
<dbReference type="InterPro" id="IPR000528">
    <property type="entry name" value="Plant_nsLTP"/>
</dbReference>
<dbReference type="SUPFAM" id="SSF47699">
    <property type="entry name" value="Bifunctional inhibitor/lipid-transfer protein/seed storage 2S albumin"/>
    <property type="match status" value="1"/>
</dbReference>
<dbReference type="Proteomes" id="UP000327013">
    <property type="component" value="Chromosome 7"/>
</dbReference>
<dbReference type="AlphaFoldDB" id="A0A5N6RHR3"/>
<reference evidence="6 7" key="1">
    <citation type="submission" date="2019-06" db="EMBL/GenBank/DDBJ databases">
        <title>A chromosomal-level reference genome of Carpinus fangiana (Coryloideae, Betulaceae).</title>
        <authorList>
            <person name="Yang X."/>
            <person name="Wang Z."/>
            <person name="Zhang L."/>
            <person name="Hao G."/>
            <person name="Liu J."/>
            <person name="Yang Y."/>
        </authorList>
    </citation>
    <scope>NUCLEOTIDE SEQUENCE [LARGE SCALE GENOMIC DNA]</scope>
    <source>
        <strain evidence="6">Cfa_2016G</strain>
        <tissue evidence="6">Leaf</tissue>
    </source>
</reference>
<evidence type="ECO:0000313" key="6">
    <source>
        <dbReference type="EMBL" id="KAE8099022.1"/>
    </source>
</evidence>
<sequence length="120" mass="12283">MASSIVLIRLTCMVLMCMMACAPLAQASISCNQVVGSLASCITYVKSTKGRGAVPSACCRGISSVNSSAKTTADRQAVCECLKNAASAVSGVDPSLIAGLPGKCKVRIPYKISTSTNCKT</sequence>
<feature type="chain" id="PRO_5024388786" description="Non-specific lipid-transfer protein" evidence="4">
    <location>
        <begin position="28"/>
        <end position="120"/>
    </location>
</feature>
<dbReference type="CDD" id="cd01960">
    <property type="entry name" value="nsLTP1"/>
    <property type="match status" value="1"/>
</dbReference>
<dbReference type="GO" id="GO:0008289">
    <property type="term" value="F:lipid binding"/>
    <property type="evidence" value="ECO:0007669"/>
    <property type="project" value="UniProtKB-KW"/>
</dbReference>
<dbReference type="OrthoDB" id="1890443at2759"/>
<feature type="domain" description="Bifunctional inhibitor/plant lipid transfer protein/seed storage helical" evidence="5">
    <location>
        <begin position="31"/>
        <end position="118"/>
    </location>
</feature>
<evidence type="ECO:0000313" key="7">
    <source>
        <dbReference type="Proteomes" id="UP000327013"/>
    </source>
</evidence>
<evidence type="ECO:0000256" key="1">
    <source>
        <dbReference type="ARBA" id="ARBA00009748"/>
    </source>
</evidence>
<evidence type="ECO:0000256" key="3">
    <source>
        <dbReference type="RuleBase" id="RU000628"/>
    </source>
</evidence>
<dbReference type="SMART" id="SM00499">
    <property type="entry name" value="AAI"/>
    <property type="match status" value="1"/>
</dbReference>
<feature type="signal peptide" evidence="4">
    <location>
        <begin position="1"/>
        <end position="27"/>
    </location>
</feature>
<dbReference type="GO" id="GO:0006869">
    <property type="term" value="P:lipid transport"/>
    <property type="evidence" value="ECO:0007669"/>
    <property type="project" value="InterPro"/>
</dbReference>